<dbReference type="PANTHER" id="PTHR40394">
    <property type="entry name" value="LIPOPROTEIN-RELATED"/>
    <property type="match status" value="1"/>
</dbReference>
<organism evidence="6">
    <name type="scientific">Tuwongella immobilis</name>
    <dbReference type="NCBI Taxonomy" id="692036"/>
    <lineage>
        <taxon>Bacteria</taxon>
        <taxon>Pseudomonadati</taxon>
        <taxon>Planctomycetota</taxon>
        <taxon>Planctomycetia</taxon>
        <taxon>Gemmatales</taxon>
        <taxon>Gemmataceae</taxon>
        <taxon>Tuwongella</taxon>
    </lineage>
</organism>
<evidence type="ECO:0000256" key="2">
    <source>
        <dbReference type="ARBA" id="ARBA00022723"/>
    </source>
</evidence>
<evidence type="ECO:0000313" key="6">
    <source>
        <dbReference type="EMBL" id="VIP02792.1"/>
    </source>
</evidence>
<dbReference type="AlphaFoldDB" id="A0A6C2YPH6"/>
<keyword evidence="1 4" id="KW-0349">Heme</keyword>
<keyword evidence="3 4" id="KW-0408">Iron</keyword>
<accession>A0A6C2YPH6</accession>
<dbReference type="InParanoid" id="A0A6C2YPH6"/>
<dbReference type="GO" id="GO:0020037">
    <property type="term" value="F:heme binding"/>
    <property type="evidence" value="ECO:0007669"/>
    <property type="project" value="InterPro"/>
</dbReference>
<dbReference type="EMBL" id="LR593887">
    <property type="protein sequence ID" value="VTS02464.1"/>
    <property type="molecule type" value="Genomic_DNA"/>
</dbReference>
<protein>
    <recommendedName>
        <fullName evidence="5">Cytochrome c domain-containing protein</fullName>
    </recommendedName>
</protein>
<evidence type="ECO:0000313" key="7">
    <source>
        <dbReference type="Proteomes" id="UP000464378"/>
    </source>
</evidence>
<dbReference type="PANTHER" id="PTHR40394:SF2">
    <property type="entry name" value="QUINOL:CYTOCHROME C OXIDOREDUCTASE MEMBRANE PROTEIN"/>
    <property type="match status" value="1"/>
</dbReference>
<reference evidence="6" key="1">
    <citation type="submission" date="2019-04" db="EMBL/GenBank/DDBJ databases">
        <authorList>
            <consortium name="Science for Life Laboratories"/>
        </authorList>
    </citation>
    <scope>NUCLEOTIDE SEQUENCE</scope>
    <source>
        <strain evidence="6">MBLW1</strain>
    </source>
</reference>
<dbReference type="PROSITE" id="PS51007">
    <property type="entry name" value="CYTC"/>
    <property type="match status" value="1"/>
</dbReference>
<dbReference type="KEGG" id="tim:GMBLW1_11680"/>
<evidence type="ECO:0000256" key="1">
    <source>
        <dbReference type="ARBA" id="ARBA00022617"/>
    </source>
</evidence>
<evidence type="ECO:0000256" key="3">
    <source>
        <dbReference type="ARBA" id="ARBA00023004"/>
    </source>
</evidence>
<evidence type="ECO:0000259" key="5">
    <source>
        <dbReference type="PROSITE" id="PS51007"/>
    </source>
</evidence>
<dbReference type="GO" id="GO:0009055">
    <property type="term" value="F:electron transfer activity"/>
    <property type="evidence" value="ECO:0007669"/>
    <property type="project" value="InterPro"/>
</dbReference>
<dbReference type="Pfam" id="PF13442">
    <property type="entry name" value="Cytochrome_CBB3"/>
    <property type="match status" value="1"/>
</dbReference>
<dbReference type="GO" id="GO:0046872">
    <property type="term" value="F:metal ion binding"/>
    <property type="evidence" value="ECO:0007669"/>
    <property type="project" value="UniProtKB-KW"/>
</dbReference>
<dbReference type="Proteomes" id="UP000464378">
    <property type="component" value="Chromosome"/>
</dbReference>
<keyword evidence="7" id="KW-1185">Reference proteome</keyword>
<gene>
    <name evidence="6" type="ORF">GMBLW1_11680</name>
</gene>
<dbReference type="InterPro" id="IPR009056">
    <property type="entry name" value="Cyt_c-like_dom"/>
</dbReference>
<keyword evidence="2 4" id="KW-0479">Metal-binding</keyword>
<proteinExistence type="predicted"/>
<feature type="domain" description="Cytochrome c" evidence="5">
    <location>
        <begin position="132"/>
        <end position="217"/>
    </location>
</feature>
<dbReference type="RefSeq" id="WP_162657928.1">
    <property type="nucleotide sequence ID" value="NZ_LR593887.1"/>
</dbReference>
<dbReference type="EMBL" id="LR586016">
    <property type="protein sequence ID" value="VIP02792.1"/>
    <property type="molecule type" value="Genomic_DNA"/>
</dbReference>
<dbReference type="Gene3D" id="1.10.760.10">
    <property type="entry name" value="Cytochrome c-like domain"/>
    <property type="match status" value="1"/>
</dbReference>
<dbReference type="InterPro" id="IPR036909">
    <property type="entry name" value="Cyt_c-like_dom_sf"/>
</dbReference>
<name>A0A6C2YPH6_9BACT</name>
<dbReference type="SUPFAM" id="SSF46626">
    <property type="entry name" value="Cytochrome c"/>
    <property type="match status" value="1"/>
</dbReference>
<evidence type="ECO:0000256" key="4">
    <source>
        <dbReference type="PROSITE-ProRule" id="PRU00433"/>
    </source>
</evidence>
<sequence>MWKLFVGIFGAAALVVGVLGFRGQLSSAPPRVVFWDMKFQPKYTAQAQSRFFGDGRTMRTPVEGTVAFGGTDYFGDAGSPVDNSFFVRAEDDYHRGTNGPAKEEMVNGAKVVTNWVQNIPQKAVDAAGGYDKLIARGQEAYSINCAVCHGATGYGNGITTLYGMAGVANYHQDKYRTMADGEIYNTITNGKQSMSSYGHQIKVQDRWAIVAYLRVLQYSQLTKEQRSELGGQ</sequence>